<comment type="caution">
    <text evidence="2">The sequence shown here is derived from an EMBL/GenBank/DDBJ whole genome shotgun (WGS) entry which is preliminary data.</text>
</comment>
<keyword evidence="1" id="KW-0469">Meiosis</keyword>
<evidence type="ECO:0008006" key="4">
    <source>
        <dbReference type="Google" id="ProtNLM"/>
    </source>
</evidence>
<name>G9NB26_HYPVG</name>
<dbReference type="VEuPathDB" id="FungiDB:TRIVIDRAFT_40031"/>
<proteinExistence type="predicted"/>
<dbReference type="GeneID" id="25793863"/>
<dbReference type="eggNOG" id="KOG4814">
    <property type="taxonomic scope" value="Eukaryota"/>
</dbReference>
<dbReference type="InterPro" id="IPR013940">
    <property type="entry name" value="Spo22/ZIP4/TEX11"/>
</dbReference>
<dbReference type="EMBL" id="ABDF02000091">
    <property type="protein sequence ID" value="EHK16036.1"/>
    <property type="molecule type" value="Genomic_DNA"/>
</dbReference>
<dbReference type="Proteomes" id="UP000007115">
    <property type="component" value="Unassembled WGS sequence"/>
</dbReference>
<dbReference type="OMA" id="KLSRWIR"/>
<dbReference type="RefSeq" id="XP_013950238.1">
    <property type="nucleotide sequence ID" value="XM_014094763.1"/>
</dbReference>
<reference evidence="2 3" key="1">
    <citation type="journal article" date="2011" name="Genome Biol.">
        <title>Comparative genome sequence analysis underscores mycoparasitism as the ancestral life style of Trichoderma.</title>
        <authorList>
            <person name="Kubicek C.P."/>
            <person name="Herrera-Estrella A."/>
            <person name="Seidl-Seiboth V."/>
            <person name="Martinez D.A."/>
            <person name="Druzhinina I.S."/>
            <person name="Thon M."/>
            <person name="Zeilinger S."/>
            <person name="Casas-Flores S."/>
            <person name="Horwitz B.A."/>
            <person name="Mukherjee P.K."/>
            <person name="Mukherjee M."/>
            <person name="Kredics L."/>
            <person name="Alcaraz L.D."/>
            <person name="Aerts A."/>
            <person name="Antal Z."/>
            <person name="Atanasova L."/>
            <person name="Cervantes-Badillo M.G."/>
            <person name="Challacombe J."/>
            <person name="Chertkov O."/>
            <person name="McCluskey K."/>
            <person name="Coulpier F."/>
            <person name="Deshpande N."/>
            <person name="von Doehren H."/>
            <person name="Ebbole D.J."/>
            <person name="Esquivel-Naranjo E.U."/>
            <person name="Fekete E."/>
            <person name="Flipphi M."/>
            <person name="Glaser F."/>
            <person name="Gomez-Rodriguez E.Y."/>
            <person name="Gruber S."/>
            <person name="Han C."/>
            <person name="Henrissat B."/>
            <person name="Hermosa R."/>
            <person name="Hernandez-Onate M."/>
            <person name="Karaffa L."/>
            <person name="Kosti I."/>
            <person name="Le Crom S."/>
            <person name="Lindquist E."/>
            <person name="Lucas S."/>
            <person name="Luebeck M."/>
            <person name="Luebeck P.S."/>
            <person name="Margeot A."/>
            <person name="Metz B."/>
            <person name="Misra M."/>
            <person name="Nevalainen H."/>
            <person name="Omann M."/>
            <person name="Packer N."/>
            <person name="Perrone G."/>
            <person name="Uresti-Rivera E.E."/>
            <person name="Salamov A."/>
            <person name="Schmoll M."/>
            <person name="Seiboth B."/>
            <person name="Shapiro H."/>
            <person name="Sukno S."/>
            <person name="Tamayo-Ramos J.A."/>
            <person name="Tisch D."/>
            <person name="Wiest A."/>
            <person name="Wilkinson H.H."/>
            <person name="Zhang M."/>
            <person name="Coutinho P.M."/>
            <person name="Kenerley C.M."/>
            <person name="Monte E."/>
            <person name="Baker S.E."/>
            <person name="Grigoriev I.V."/>
        </authorList>
    </citation>
    <scope>NUCLEOTIDE SEQUENCE [LARGE SCALE GENOMIC DNA]</scope>
    <source>
        <strain evidence="3">Gv29-8 / FGSC 10586</strain>
    </source>
</reference>
<evidence type="ECO:0000256" key="1">
    <source>
        <dbReference type="ARBA" id="ARBA00023254"/>
    </source>
</evidence>
<dbReference type="PANTHER" id="PTHR40375">
    <property type="entry name" value="SPORULATION-SPECIFIC PROTEIN 22"/>
    <property type="match status" value="1"/>
</dbReference>
<evidence type="ECO:0000313" key="3">
    <source>
        <dbReference type="Proteomes" id="UP000007115"/>
    </source>
</evidence>
<accession>G9NB26</accession>
<evidence type="ECO:0000313" key="2">
    <source>
        <dbReference type="EMBL" id="EHK16036.1"/>
    </source>
</evidence>
<dbReference type="GO" id="GO:0051321">
    <property type="term" value="P:meiotic cell cycle"/>
    <property type="evidence" value="ECO:0007669"/>
    <property type="project" value="UniProtKB-KW"/>
</dbReference>
<protein>
    <recommendedName>
        <fullName evidence="4">Protein ZIP4 homolog</fullName>
    </recommendedName>
</protein>
<gene>
    <name evidence="2" type="ORF">TRIVIDRAFT_40031</name>
</gene>
<dbReference type="AlphaFoldDB" id="G9NB26"/>
<dbReference type="GO" id="GO:0090173">
    <property type="term" value="P:regulation of synaptonemal complex assembly"/>
    <property type="evidence" value="ECO:0007669"/>
    <property type="project" value="InterPro"/>
</dbReference>
<keyword evidence="3" id="KW-1185">Reference proteome</keyword>
<dbReference type="STRING" id="413071.G9NB26"/>
<feature type="non-terminal residue" evidence="2">
    <location>
        <position position="1"/>
    </location>
</feature>
<dbReference type="InParanoid" id="G9NB26"/>
<organism evidence="2 3">
    <name type="scientific">Hypocrea virens (strain Gv29-8 / FGSC 10586)</name>
    <name type="common">Gliocladium virens</name>
    <name type="synonym">Trichoderma virens</name>
    <dbReference type="NCBI Taxonomy" id="413071"/>
    <lineage>
        <taxon>Eukaryota</taxon>
        <taxon>Fungi</taxon>
        <taxon>Dikarya</taxon>
        <taxon>Ascomycota</taxon>
        <taxon>Pezizomycotina</taxon>
        <taxon>Sordariomycetes</taxon>
        <taxon>Hypocreomycetidae</taxon>
        <taxon>Hypocreales</taxon>
        <taxon>Hypocreaceae</taxon>
        <taxon>Trichoderma</taxon>
    </lineage>
</organism>
<dbReference type="PANTHER" id="PTHR40375:SF2">
    <property type="entry name" value="SPORULATION-SPECIFIC PROTEIN 22"/>
    <property type="match status" value="1"/>
</dbReference>
<dbReference type="InterPro" id="IPR039057">
    <property type="entry name" value="Spo22/ZIP4"/>
</dbReference>
<sequence length="810" mass="91066">AEFAATLQSRLSGPLDARTVDLLLADTSHHVQLVHNAAPLGSTGPLAQKLAKDVERQGRDLWNLCVSLRRERDASVPMEKAKLLLKARSLAFYMLELGRSAGRAKKDEGTEIAYLMSLALTLGKLCVGESDLDSARLTLQKAAELMERLKAIPVDALDLREQSERTKLDAEYLAMRTALSWKEDRLDVAEHMFGKIDALRPTLDSSSAEIIADTLQHIGFDVASKGDHGMAVKWLKRAYDIINHQALDQLSTKGLELRLAICQGLVRGLLDIGSEVCVQEASNLIEYIESEIGDKPLVLHWRLELLQKAPGEAFDIDAYSSILHRMVRSFDYSDASFCFLLHHIKALREKNPRLARGLLDELLLKHIISSKRSEWIGKAVVRRIWMTTVDDTNSIEALTDLQNLLDKVNDALSEPLPYLAFKVSLIDWDHDLGFESIRHLSKLSDSSQGRDVLYACIREAQQVGDKLCTLAALQAIIDSWKIDQATPSNLTSILRCSIRLIHLIEEQANGDEAGSQSIAYAEDLCRLFEKAAEQASRDPRDDEGNTVFTVPELNWFRKNAYNMALMALRCHFVIAAALVSLARAEDRVEEQLQYYLQVRHHTREFYATLETTVDGIQEENTAADLNVKLSALFVFDFEAATALKDWDGLNEIVRKAKTCRDEVMYKAMGDCILRSRAPGKALFSTMCLIINEIFELEDFDYEKLAKYIRCMFQAILGLDDASALQLVDQALQIAREGKETGNRLPAAELEWLVATSFNHAIDYYARGEEEPCHRWALKAMHLAEYIDDGGVLRDTLHEKFAKLQFGGRSK</sequence>
<dbReference type="HOGENOM" id="CLU_001453_0_0_1"/>
<dbReference type="OrthoDB" id="65716at2759"/>
<dbReference type="Pfam" id="PF08631">
    <property type="entry name" value="SPO22"/>
    <property type="match status" value="1"/>
</dbReference>